<dbReference type="Proteomes" id="UP001162131">
    <property type="component" value="Unassembled WGS sequence"/>
</dbReference>
<dbReference type="InterPro" id="IPR029488">
    <property type="entry name" value="Hmw/CFAP97"/>
</dbReference>
<reference evidence="2" key="1">
    <citation type="submission" date="2021-09" db="EMBL/GenBank/DDBJ databases">
        <authorList>
            <consortium name="AG Swart"/>
            <person name="Singh M."/>
            <person name="Singh A."/>
            <person name="Seah K."/>
            <person name="Emmerich C."/>
        </authorList>
    </citation>
    <scope>NUCLEOTIDE SEQUENCE</scope>
    <source>
        <strain evidence="2">ATCC30299</strain>
    </source>
</reference>
<evidence type="ECO:0000313" key="3">
    <source>
        <dbReference type="Proteomes" id="UP001162131"/>
    </source>
</evidence>
<dbReference type="AlphaFoldDB" id="A0AAU9K861"/>
<dbReference type="PANTHER" id="PTHR33768">
    <property type="entry name" value="MIP11318P"/>
    <property type="match status" value="1"/>
</dbReference>
<evidence type="ECO:0000256" key="1">
    <source>
        <dbReference type="ARBA" id="ARBA00008315"/>
    </source>
</evidence>
<name>A0AAU9K861_9CILI</name>
<gene>
    <name evidence="2" type="ORF">BSTOLATCC_MIC48140</name>
</gene>
<dbReference type="EMBL" id="CAJZBQ010000047">
    <property type="protein sequence ID" value="CAG9329316.1"/>
    <property type="molecule type" value="Genomic_DNA"/>
</dbReference>
<evidence type="ECO:0000313" key="2">
    <source>
        <dbReference type="EMBL" id="CAG9329316.1"/>
    </source>
</evidence>
<dbReference type="InterPro" id="IPR038792">
    <property type="entry name" value="CFAP97D1/2"/>
</dbReference>
<dbReference type="Pfam" id="PF13879">
    <property type="entry name" value="Hmw_CFAP97"/>
    <property type="match status" value="1"/>
</dbReference>
<comment type="caution">
    <text evidence="2">The sequence shown here is derived from an EMBL/GenBank/DDBJ whole genome shotgun (WGS) entry which is preliminary data.</text>
</comment>
<dbReference type="PANTHER" id="PTHR33768:SF3">
    <property type="entry name" value="MIP11318P"/>
    <property type="match status" value="1"/>
</dbReference>
<sequence length="206" mass="23897">MWNIVGANKRCTDREILREHMLHQIKIRNMRPRIDNLPPKAMPHLQSRAKQERIKNDRGAVIDQQNKLLLQKMLEIDMKPSTLTPHSLLSKTAPQNLSLNKNSRVIELTKITDENKKILRRLQSAKSVYSTKKWKRDFNYNQYLSLKLSENAGRIPKSTSFDLFSTNSPATEYNRPTTAGTFQKFDFNKARPFTSEGKSRSIKQGL</sequence>
<accession>A0AAU9K861</accession>
<comment type="similarity">
    <text evidence="1">Belongs to the CFAP97 family.</text>
</comment>
<proteinExistence type="inferred from homology"/>
<protein>
    <submittedName>
        <fullName evidence="2">Uncharacterized protein</fullName>
    </submittedName>
</protein>
<keyword evidence="3" id="KW-1185">Reference proteome</keyword>
<organism evidence="2 3">
    <name type="scientific">Blepharisma stoltei</name>
    <dbReference type="NCBI Taxonomy" id="1481888"/>
    <lineage>
        <taxon>Eukaryota</taxon>
        <taxon>Sar</taxon>
        <taxon>Alveolata</taxon>
        <taxon>Ciliophora</taxon>
        <taxon>Postciliodesmatophora</taxon>
        <taxon>Heterotrichea</taxon>
        <taxon>Heterotrichida</taxon>
        <taxon>Blepharismidae</taxon>
        <taxon>Blepharisma</taxon>
    </lineage>
</organism>